<dbReference type="RefSeq" id="WP_090848870.1">
    <property type="nucleotide sequence ID" value="NZ_FNXG01000007.1"/>
</dbReference>
<dbReference type="SUPFAM" id="SSF48498">
    <property type="entry name" value="Tetracyclin repressor-like, C-terminal domain"/>
    <property type="match status" value="1"/>
</dbReference>
<evidence type="ECO:0000256" key="1">
    <source>
        <dbReference type="ARBA" id="ARBA00023015"/>
    </source>
</evidence>
<reference evidence="7" key="1">
    <citation type="submission" date="2016-10" db="EMBL/GenBank/DDBJ databases">
        <authorList>
            <person name="Varghese N."/>
            <person name="Submissions S."/>
        </authorList>
    </citation>
    <scope>NUCLEOTIDE SEQUENCE [LARGE SCALE GENOMIC DNA]</scope>
    <source>
        <strain evidence="7">DSM 11593</strain>
    </source>
</reference>
<dbReference type="STRING" id="65735.SAMN04488075_2961"/>
<evidence type="ECO:0000313" key="6">
    <source>
        <dbReference type="EMBL" id="SEI11156.1"/>
    </source>
</evidence>
<evidence type="ECO:0000256" key="3">
    <source>
        <dbReference type="ARBA" id="ARBA00023163"/>
    </source>
</evidence>
<dbReference type="AlphaFoldDB" id="A0A1H6N8S2"/>
<keyword evidence="3" id="KW-0804">Transcription</keyword>
<evidence type="ECO:0000256" key="4">
    <source>
        <dbReference type="PROSITE-ProRule" id="PRU00335"/>
    </source>
</evidence>
<gene>
    <name evidence="6" type="ORF">SAMN04488075_2961</name>
</gene>
<dbReference type="Pfam" id="PF16925">
    <property type="entry name" value="TetR_C_13"/>
    <property type="match status" value="1"/>
</dbReference>
<dbReference type="InterPro" id="IPR001647">
    <property type="entry name" value="HTH_TetR"/>
</dbReference>
<evidence type="ECO:0000313" key="7">
    <source>
        <dbReference type="Proteomes" id="UP000199125"/>
    </source>
</evidence>
<keyword evidence="7" id="KW-1185">Reference proteome</keyword>
<dbReference type="PROSITE" id="PS50977">
    <property type="entry name" value="HTH_TETR_2"/>
    <property type="match status" value="1"/>
</dbReference>
<dbReference type="InterPro" id="IPR009057">
    <property type="entry name" value="Homeodomain-like_sf"/>
</dbReference>
<name>A0A1H6N8S2_9RHOB</name>
<dbReference type="InterPro" id="IPR036271">
    <property type="entry name" value="Tet_transcr_reg_TetR-rel_C_sf"/>
</dbReference>
<keyword evidence="1" id="KW-0805">Transcription regulation</keyword>
<dbReference type="Gene3D" id="1.10.357.10">
    <property type="entry name" value="Tetracycline Repressor, domain 2"/>
    <property type="match status" value="1"/>
</dbReference>
<dbReference type="PANTHER" id="PTHR30055">
    <property type="entry name" value="HTH-TYPE TRANSCRIPTIONAL REGULATOR RUTR"/>
    <property type="match status" value="1"/>
</dbReference>
<dbReference type="SUPFAM" id="SSF46689">
    <property type="entry name" value="Homeodomain-like"/>
    <property type="match status" value="1"/>
</dbReference>
<dbReference type="Proteomes" id="UP000199125">
    <property type="component" value="Unassembled WGS sequence"/>
</dbReference>
<dbReference type="GO" id="GO:0000976">
    <property type="term" value="F:transcription cis-regulatory region binding"/>
    <property type="evidence" value="ECO:0007669"/>
    <property type="project" value="TreeGrafter"/>
</dbReference>
<accession>A0A1H6N8S2</accession>
<proteinExistence type="predicted"/>
<dbReference type="InterPro" id="IPR011075">
    <property type="entry name" value="TetR_C"/>
</dbReference>
<dbReference type="PANTHER" id="PTHR30055:SF240">
    <property type="entry name" value="HTH-TYPE TRANSCRIPTIONAL REGULATOR ACRR"/>
    <property type="match status" value="1"/>
</dbReference>
<feature type="DNA-binding region" description="H-T-H motif" evidence="4">
    <location>
        <begin position="32"/>
        <end position="51"/>
    </location>
</feature>
<organism evidence="6 7">
    <name type="scientific">Paracoccus alkenifer</name>
    <dbReference type="NCBI Taxonomy" id="65735"/>
    <lineage>
        <taxon>Bacteria</taxon>
        <taxon>Pseudomonadati</taxon>
        <taxon>Pseudomonadota</taxon>
        <taxon>Alphaproteobacteria</taxon>
        <taxon>Rhodobacterales</taxon>
        <taxon>Paracoccaceae</taxon>
        <taxon>Paracoccus</taxon>
    </lineage>
</organism>
<dbReference type="InterPro" id="IPR050109">
    <property type="entry name" value="HTH-type_TetR-like_transc_reg"/>
</dbReference>
<sequence>MRAKYLPTEQRRAEAVEAVVELAAHANPETITTTEVAAHMRLTQGALFKHFPNKDALWLGVMEWVADRLLARIDRLAGAQAEPVAALKAMFLGHIDFIAEHPGVPRMIFAQLQRESDTAPKKMARVLLENYATRLHRILSAGVAEDALSRDLDVEAAATLYLGMIQGLVVQLLLHGDVARMRADASRVFAIYCTGVLGGPEPAPPPGDAGDHKEVRS</sequence>
<keyword evidence="2 4" id="KW-0238">DNA-binding</keyword>
<evidence type="ECO:0000256" key="2">
    <source>
        <dbReference type="ARBA" id="ARBA00023125"/>
    </source>
</evidence>
<feature type="domain" description="HTH tetR-type" evidence="5">
    <location>
        <begin position="9"/>
        <end position="69"/>
    </location>
</feature>
<dbReference type="Pfam" id="PF00440">
    <property type="entry name" value="TetR_N"/>
    <property type="match status" value="1"/>
</dbReference>
<dbReference type="EMBL" id="FNXG01000007">
    <property type="protein sequence ID" value="SEI11156.1"/>
    <property type="molecule type" value="Genomic_DNA"/>
</dbReference>
<dbReference type="OrthoDB" id="5293556at2"/>
<dbReference type="GO" id="GO:0003700">
    <property type="term" value="F:DNA-binding transcription factor activity"/>
    <property type="evidence" value="ECO:0007669"/>
    <property type="project" value="TreeGrafter"/>
</dbReference>
<evidence type="ECO:0000259" key="5">
    <source>
        <dbReference type="PROSITE" id="PS50977"/>
    </source>
</evidence>
<protein>
    <submittedName>
        <fullName evidence="6">Transcriptional regulator, TetR family</fullName>
    </submittedName>
</protein>